<dbReference type="KEGG" id="kdj:28970164"/>
<dbReference type="VEuPathDB" id="FungiDB:I303_06465"/>
<dbReference type="InterPro" id="IPR015943">
    <property type="entry name" value="WD40/YVTN_repeat-like_dom_sf"/>
</dbReference>
<dbReference type="STRING" id="1296121.A0A1A5ZYM1"/>
<dbReference type="PANTHER" id="PTHR15052:SF2">
    <property type="entry name" value="GENERAL TRANSCRIPTION FACTOR 3C POLYPEPTIDE 2"/>
    <property type="match status" value="1"/>
</dbReference>
<feature type="region of interest" description="Disordered" evidence="4">
    <location>
        <begin position="1"/>
        <end position="152"/>
    </location>
</feature>
<dbReference type="GeneID" id="28970164"/>
<feature type="region of interest" description="Disordered" evidence="4">
    <location>
        <begin position="187"/>
        <end position="257"/>
    </location>
</feature>
<dbReference type="GO" id="GO:0005634">
    <property type="term" value="C:nucleus"/>
    <property type="evidence" value="ECO:0007669"/>
    <property type="project" value="UniProtKB-SubCell"/>
</dbReference>
<dbReference type="GO" id="GO:0000127">
    <property type="term" value="C:transcription factor TFIIIC complex"/>
    <property type="evidence" value="ECO:0007669"/>
    <property type="project" value="TreeGrafter"/>
</dbReference>
<reference evidence="5" key="1">
    <citation type="submission" date="2013-07" db="EMBL/GenBank/DDBJ databases">
        <title>The Genome Sequence of Cryptococcus dejecticola CBS10117.</title>
        <authorList>
            <consortium name="The Broad Institute Genome Sequencing Platform"/>
            <person name="Cuomo C."/>
            <person name="Litvintseva A."/>
            <person name="Chen Y."/>
            <person name="Heitman J."/>
            <person name="Sun S."/>
            <person name="Springer D."/>
            <person name="Dromer F."/>
            <person name="Young S.K."/>
            <person name="Zeng Q."/>
            <person name="Gargeya S."/>
            <person name="Fitzgerald M."/>
            <person name="Abouelleil A."/>
            <person name="Alvarado L."/>
            <person name="Berlin A.M."/>
            <person name="Chapman S.B."/>
            <person name="Dewar J."/>
            <person name="Goldberg J."/>
            <person name="Griggs A."/>
            <person name="Gujja S."/>
            <person name="Hansen M."/>
            <person name="Howarth C."/>
            <person name="Imamovic A."/>
            <person name="Larimer J."/>
            <person name="McCowan C."/>
            <person name="Murphy C."/>
            <person name="Pearson M."/>
            <person name="Priest M."/>
            <person name="Roberts A."/>
            <person name="Saif S."/>
            <person name="Shea T."/>
            <person name="Sykes S."/>
            <person name="Wortman J."/>
            <person name="Nusbaum C."/>
            <person name="Birren B."/>
        </authorList>
    </citation>
    <scope>NUCLEOTIDE SEQUENCE [LARGE SCALE GENOMIC DNA]</scope>
    <source>
        <strain evidence="5">CBS 10117</strain>
    </source>
</reference>
<dbReference type="Proteomes" id="UP000078595">
    <property type="component" value="Chromosome 9"/>
</dbReference>
<dbReference type="EMBL" id="KI894034">
    <property type="protein sequence ID" value="OBR82907.1"/>
    <property type="molecule type" value="Genomic_DNA"/>
</dbReference>
<dbReference type="AlphaFoldDB" id="A0A1A5ZYM1"/>
<evidence type="ECO:0000313" key="5">
    <source>
        <dbReference type="EMBL" id="OBR82907.1"/>
    </source>
</evidence>
<dbReference type="EMBL" id="CP144538">
    <property type="protein sequence ID" value="WWC64454.1"/>
    <property type="molecule type" value="Genomic_DNA"/>
</dbReference>
<organism evidence="5">
    <name type="scientific">Kwoniella dejecticola CBS 10117</name>
    <dbReference type="NCBI Taxonomy" id="1296121"/>
    <lineage>
        <taxon>Eukaryota</taxon>
        <taxon>Fungi</taxon>
        <taxon>Dikarya</taxon>
        <taxon>Basidiomycota</taxon>
        <taxon>Agaricomycotina</taxon>
        <taxon>Tremellomycetes</taxon>
        <taxon>Tremellales</taxon>
        <taxon>Cryptococcaceae</taxon>
        <taxon>Kwoniella</taxon>
    </lineage>
</organism>
<evidence type="ECO:0000313" key="6">
    <source>
        <dbReference type="EMBL" id="WWC64454.1"/>
    </source>
</evidence>
<dbReference type="Gene3D" id="2.130.10.10">
    <property type="entry name" value="YVTN repeat-like/Quinoprotein amine dehydrogenase"/>
    <property type="match status" value="1"/>
</dbReference>
<evidence type="ECO:0000256" key="4">
    <source>
        <dbReference type="SAM" id="MobiDB-lite"/>
    </source>
</evidence>
<feature type="compositionally biased region" description="Basic and acidic residues" evidence="4">
    <location>
        <begin position="194"/>
        <end position="208"/>
    </location>
</feature>
<comment type="subcellular location">
    <subcellularLocation>
        <location evidence="1">Nucleus</location>
    </subcellularLocation>
</comment>
<evidence type="ECO:0000256" key="3">
    <source>
        <dbReference type="ARBA" id="ARBA00023242"/>
    </source>
</evidence>
<accession>A0A1A5ZYM1</accession>
<evidence type="ECO:0000313" key="7">
    <source>
        <dbReference type="Proteomes" id="UP000078595"/>
    </source>
</evidence>
<feature type="compositionally biased region" description="Low complexity" evidence="4">
    <location>
        <begin position="55"/>
        <end position="65"/>
    </location>
</feature>
<dbReference type="InterPro" id="IPR052416">
    <property type="entry name" value="GTF3C_component"/>
</dbReference>
<reference evidence="6" key="3">
    <citation type="submission" date="2024-02" db="EMBL/GenBank/DDBJ databases">
        <title>Comparative genomics of Cryptococcus and Kwoniella reveals pathogenesis evolution and contrasting modes of karyotype evolution via chromosome fusion or intercentromeric recombination.</title>
        <authorList>
            <person name="Coelho M.A."/>
            <person name="David-Palma M."/>
            <person name="Shea T."/>
            <person name="Bowers K."/>
            <person name="McGinley-Smith S."/>
            <person name="Mohammad A.W."/>
            <person name="Gnirke A."/>
            <person name="Yurkov A.M."/>
            <person name="Nowrousian M."/>
            <person name="Sun S."/>
            <person name="Cuomo C.A."/>
            <person name="Heitman J."/>
        </authorList>
    </citation>
    <scope>NUCLEOTIDE SEQUENCE</scope>
    <source>
        <strain evidence="6">CBS 10117</strain>
    </source>
</reference>
<dbReference type="RefSeq" id="XP_018260749.1">
    <property type="nucleotide sequence ID" value="XM_018409746.1"/>
</dbReference>
<dbReference type="OrthoDB" id="4703at2759"/>
<gene>
    <name evidence="5" type="ORF">I303_06465</name>
    <name evidence="6" type="ORF">I303_107064</name>
</gene>
<dbReference type="SMART" id="SM00320">
    <property type="entry name" value="WD40"/>
    <property type="match status" value="2"/>
</dbReference>
<keyword evidence="7" id="KW-1185">Reference proteome</keyword>
<name>A0A1A5ZYM1_9TREE</name>
<protein>
    <submittedName>
        <fullName evidence="5">Uncharacterized protein</fullName>
    </submittedName>
</protein>
<dbReference type="InterPro" id="IPR036322">
    <property type="entry name" value="WD40_repeat_dom_sf"/>
</dbReference>
<sequence>MVSLRQRKARASYSNVADGLEDLSSEDERAGSYARASGSKAGSARSGDEDDKGEGSSLSSGESSEFQPDSPTKTKGKGKAKDGGGHSEASESDGPASDEEEDEEMDDVAEELDDEDIEPSIRGASNTPNPKSQPSKPLNSIKGKRPPNRPAVSLAARPIHGQSEISLLSLQHRALIQASSISLTKPNTALRSQVEGEKQNVRERDQSRAHGPTVIPSGHQIPFQTRLTQDPKRGWEKSSVEWIDQSGPNEQRNENRRNKDWAKHPFLTFSAPWEEWKGEQWYPELFIGNEEEVLEQDRGKRENWLMRDEARLGLDGIGRWAREELHFVNEIEAEELYLPTPLYRNGETHITCSMGPHDQQSTHTFSIFDSKPFSATNPIVPREGHTFFAGGPIWGMDWCPTPESESSDFGHEQYLAVSTLPHLDTRPHMAEKWPRTSKGSIQIWSLGPASSGDVPMDGSGYTSQMKCEMVLCINGGPAMEIKWMPLGVWDDYDITSIVQNDVQIPKLGILSAVQLDGSVSLYAVPHPRFVPRTQDHPVYIKMDEPLLRLEIPDAMAMCVDWITGTKIAIGLSTGHLAVWDVYDALRTGHSQQLLPSLYTPVASSAIRSISIGRTPPSEKHLGAEPIHILMGAYDGSTTLLDLRDPTAPIELNRARIPCMAVKWISQLSTPVICDIDYAISIIKIRGTSIGRSHILSSHRGQVWDIGVSDYHSMLVSAGSDGALTLSNFNLGFYRKRKAPLALQRLYEIDYSEIRDEYRLIDDFSPETLGLENATSRRPPNIAKRATNDPPSHLIKTAAWRPEVGIHKAVWNDACGLGKAGWVASGGASGLGRVEWIEGRWRGGRPPPTEQT</sequence>
<dbReference type="InterPro" id="IPR001680">
    <property type="entry name" value="WD40_rpt"/>
</dbReference>
<reference evidence="6" key="2">
    <citation type="submission" date="2013-07" db="EMBL/GenBank/DDBJ databases">
        <authorList>
            <consortium name="The Broad Institute Genome Sequencing Platform"/>
            <person name="Cuomo C."/>
            <person name="Litvintseva A."/>
            <person name="Chen Y."/>
            <person name="Heitman J."/>
            <person name="Sun S."/>
            <person name="Springer D."/>
            <person name="Dromer F."/>
            <person name="Young S.K."/>
            <person name="Zeng Q."/>
            <person name="Gargeya S."/>
            <person name="Fitzgerald M."/>
            <person name="Abouelleil A."/>
            <person name="Alvarado L."/>
            <person name="Berlin A.M."/>
            <person name="Chapman S.B."/>
            <person name="Dewar J."/>
            <person name="Goldberg J."/>
            <person name="Griggs A."/>
            <person name="Gujja S."/>
            <person name="Hansen M."/>
            <person name="Howarth C."/>
            <person name="Imamovic A."/>
            <person name="Larimer J."/>
            <person name="McCowan C."/>
            <person name="Murphy C."/>
            <person name="Pearson M."/>
            <person name="Priest M."/>
            <person name="Roberts A."/>
            <person name="Saif S."/>
            <person name="Shea T."/>
            <person name="Sykes S."/>
            <person name="Wortman J."/>
            <person name="Nusbaum C."/>
            <person name="Birren B."/>
        </authorList>
    </citation>
    <scope>NUCLEOTIDE SEQUENCE</scope>
    <source>
        <strain evidence="6">CBS 10117</strain>
    </source>
</reference>
<keyword evidence="2" id="KW-0804">Transcription</keyword>
<feature type="compositionally biased region" description="Basic and acidic residues" evidence="4">
    <location>
        <begin position="229"/>
        <end position="239"/>
    </location>
</feature>
<keyword evidence="3" id="KW-0539">Nucleus</keyword>
<proteinExistence type="predicted"/>
<dbReference type="SUPFAM" id="SSF50978">
    <property type="entry name" value="WD40 repeat-like"/>
    <property type="match status" value="1"/>
</dbReference>
<feature type="compositionally biased region" description="Basic and acidic residues" evidence="4">
    <location>
        <begin position="79"/>
        <end position="89"/>
    </location>
</feature>
<dbReference type="GO" id="GO:0006383">
    <property type="term" value="P:transcription by RNA polymerase III"/>
    <property type="evidence" value="ECO:0007669"/>
    <property type="project" value="TreeGrafter"/>
</dbReference>
<feature type="compositionally biased region" description="Acidic residues" evidence="4">
    <location>
        <begin position="96"/>
        <end position="118"/>
    </location>
</feature>
<evidence type="ECO:0000256" key="2">
    <source>
        <dbReference type="ARBA" id="ARBA00023163"/>
    </source>
</evidence>
<feature type="compositionally biased region" description="Low complexity" evidence="4">
    <location>
        <begin position="31"/>
        <end position="45"/>
    </location>
</feature>
<feature type="compositionally biased region" description="Polar residues" evidence="4">
    <location>
        <begin position="123"/>
        <end position="138"/>
    </location>
</feature>
<feature type="compositionally biased region" description="Basic residues" evidence="4">
    <location>
        <begin position="1"/>
        <end position="10"/>
    </location>
</feature>
<evidence type="ECO:0000256" key="1">
    <source>
        <dbReference type="ARBA" id="ARBA00004123"/>
    </source>
</evidence>
<dbReference type="PANTHER" id="PTHR15052">
    <property type="entry name" value="RNA POLYMERASE III TRANSCRIPTION INITIATION FACTOR COMPLEX SUBUNIT"/>
    <property type="match status" value="1"/>
</dbReference>